<feature type="compositionally biased region" description="Acidic residues" evidence="2">
    <location>
        <begin position="204"/>
        <end position="213"/>
    </location>
</feature>
<reference evidence="3" key="2">
    <citation type="submission" date="2023-05" db="EMBL/GenBank/DDBJ databases">
        <authorList>
            <consortium name="Lawrence Berkeley National Laboratory"/>
            <person name="Steindorff A."/>
            <person name="Hensen N."/>
            <person name="Bonometti L."/>
            <person name="Westerberg I."/>
            <person name="Brannstrom I.O."/>
            <person name="Guillou S."/>
            <person name="Cros-Aarteil S."/>
            <person name="Calhoun S."/>
            <person name="Haridas S."/>
            <person name="Kuo A."/>
            <person name="Mondo S."/>
            <person name="Pangilinan J."/>
            <person name="Riley R."/>
            <person name="Labutti K."/>
            <person name="Andreopoulos B."/>
            <person name="Lipzen A."/>
            <person name="Chen C."/>
            <person name="Yanf M."/>
            <person name="Daum C."/>
            <person name="Ng V."/>
            <person name="Clum A."/>
            <person name="Ohm R."/>
            <person name="Martin F."/>
            <person name="Silar P."/>
            <person name="Natvig D."/>
            <person name="Lalanne C."/>
            <person name="Gautier V."/>
            <person name="Ament-Velasquez S.L."/>
            <person name="Kruys A."/>
            <person name="Hutchinson M.I."/>
            <person name="Powell A.J."/>
            <person name="Barry K."/>
            <person name="Miller A.N."/>
            <person name="Grigoriev I.V."/>
            <person name="Debuchy R."/>
            <person name="Gladieux P."/>
            <person name="Thoren M.H."/>
            <person name="Johannesson H."/>
        </authorList>
    </citation>
    <scope>NUCLEOTIDE SEQUENCE</scope>
    <source>
        <strain evidence="3">CBS 315.58</strain>
    </source>
</reference>
<evidence type="ECO:0000256" key="1">
    <source>
        <dbReference type="SAM" id="Coils"/>
    </source>
</evidence>
<evidence type="ECO:0000313" key="3">
    <source>
        <dbReference type="EMBL" id="KAK4201670.1"/>
    </source>
</evidence>
<feature type="coiled-coil region" evidence="1">
    <location>
        <begin position="524"/>
        <end position="558"/>
    </location>
</feature>
<dbReference type="AlphaFoldDB" id="A0AAN7AY83"/>
<name>A0AAN7AY83_9PEZI</name>
<feature type="region of interest" description="Disordered" evidence="2">
    <location>
        <begin position="437"/>
        <end position="492"/>
    </location>
</feature>
<evidence type="ECO:0000313" key="4">
    <source>
        <dbReference type="Proteomes" id="UP001303160"/>
    </source>
</evidence>
<feature type="compositionally biased region" description="Basic and acidic residues" evidence="2">
    <location>
        <begin position="445"/>
        <end position="458"/>
    </location>
</feature>
<evidence type="ECO:0000256" key="2">
    <source>
        <dbReference type="SAM" id="MobiDB-lite"/>
    </source>
</evidence>
<dbReference type="Proteomes" id="UP001303160">
    <property type="component" value="Unassembled WGS sequence"/>
</dbReference>
<feature type="compositionally biased region" description="Acidic residues" evidence="2">
    <location>
        <begin position="459"/>
        <end position="483"/>
    </location>
</feature>
<organism evidence="3 4">
    <name type="scientific">Triangularia verruculosa</name>
    <dbReference type="NCBI Taxonomy" id="2587418"/>
    <lineage>
        <taxon>Eukaryota</taxon>
        <taxon>Fungi</taxon>
        <taxon>Dikarya</taxon>
        <taxon>Ascomycota</taxon>
        <taxon>Pezizomycotina</taxon>
        <taxon>Sordariomycetes</taxon>
        <taxon>Sordariomycetidae</taxon>
        <taxon>Sordariales</taxon>
        <taxon>Podosporaceae</taxon>
        <taxon>Triangularia</taxon>
    </lineage>
</organism>
<keyword evidence="1" id="KW-0175">Coiled coil</keyword>
<proteinExistence type="predicted"/>
<feature type="region of interest" description="Disordered" evidence="2">
    <location>
        <begin position="199"/>
        <end position="271"/>
    </location>
</feature>
<keyword evidence="4" id="KW-1185">Reference proteome</keyword>
<feature type="region of interest" description="Disordered" evidence="2">
    <location>
        <begin position="582"/>
        <end position="650"/>
    </location>
</feature>
<feature type="compositionally biased region" description="Low complexity" evidence="2">
    <location>
        <begin position="625"/>
        <end position="641"/>
    </location>
</feature>
<comment type="caution">
    <text evidence="3">The sequence shown here is derived from an EMBL/GenBank/DDBJ whole genome shotgun (WGS) entry which is preliminary data.</text>
</comment>
<dbReference type="EMBL" id="MU863904">
    <property type="protein sequence ID" value="KAK4201670.1"/>
    <property type="molecule type" value="Genomic_DNA"/>
</dbReference>
<reference evidence="3" key="1">
    <citation type="journal article" date="2023" name="Mol. Phylogenet. Evol.">
        <title>Genome-scale phylogeny and comparative genomics of the fungal order Sordariales.</title>
        <authorList>
            <person name="Hensen N."/>
            <person name="Bonometti L."/>
            <person name="Westerberg I."/>
            <person name="Brannstrom I.O."/>
            <person name="Guillou S."/>
            <person name="Cros-Aarteil S."/>
            <person name="Calhoun S."/>
            <person name="Haridas S."/>
            <person name="Kuo A."/>
            <person name="Mondo S."/>
            <person name="Pangilinan J."/>
            <person name="Riley R."/>
            <person name="LaButti K."/>
            <person name="Andreopoulos B."/>
            <person name="Lipzen A."/>
            <person name="Chen C."/>
            <person name="Yan M."/>
            <person name="Daum C."/>
            <person name="Ng V."/>
            <person name="Clum A."/>
            <person name="Steindorff A."/>
            <person name="Ohm R.A."/>
            <person name="Martin F."/>
            <person name="Silar P."/>
            <person name="Natvig D.O."/>
            <person name="Lalanne C."/>
            <person name="Gautier V."/>
            <person name="Ament-Velasquez S.L."/>
            <person name="Kruys A."/>
            <person name="Hutchinson M.I."/>
            <person name="Powell A.J."/>
            <person name="Barry K."/>
            <person name="Miller A.N."/>
            <person name="Grigoriev I.V."/>
            <person name="Debuchy R."/>
            <person name="Gladieux P."/>
            <person name="Hiltunen Thoren M."/>
            <person name="Johannesson H."/>
        </authorList>
    </citation>
    <scope>NUCLEOTIDE SEQUENCE</scope>
    <source>
        <strain evidence="3">CBS 315.58</strain>
    </source>
</reference>
<feature type="compositionally biased region" description="Low complexity" evidence="2">
    <location>
        <begin position="245"/>
        <end position="263"/>
    </location>
</feature>
<protein>
    <submittedName>
        <fullName evidence="3">Uncharacterized protein</fullName>
    </submittedName>
</protein>
<accession>A0AAN7AY83</accession>
<sequence>MSREPACTSQTLDNESSDIEVMADFREVPDYPFWKVPGFLFDEEIVEEITRHEKKIWKALICPDHTSIPKGSSINSKPEKITGLRVRNNVALLFRALLFFCDFHPSPTYWMHLSPATFPGSGDTIIKLLESLFVRGRRAYIALNGARTSSNVALYADKYIKFLDSAGNLRDASGLTRIELRDKWAVLKKKGALINLSQHRPSNLEDDGSDDEPLTLPGERSEKTSAKKRKNPPTAPVTPNRPKRPSTSSARRSSRTVRVVAPSSSPPLPRFDSAIGFSSGFSPISEGDSVDSPVFGPGTPSRKINERVQSMDLKISKQEATLVAHSNAIESLKVDVSLRKQGKTATGLTTTVKETVGRIEKLEEKKKKSEKYTTQVVRERLDVFKAGNDERLGVMDARIDSTLESCAAKHALEVTKRNGIGKGLDRLNAKYSKLREAVKRHRDDHKKLGREINHRLEQLEDEESDAESDQNSDTDPVEEEEPTEVGSSSVKSRLALMEEEVAALKLQGKKDNARIKFLETAPSLDLMKKQGDDLQTRVKAQEEEITRLKEGDRRLREEMVEMKSLLEKRLDEIPGLVQSQVRETMQSAGGNFERQQHSIQRFFPPRGSQKPRNPELSDLLGNNGHSSSYRSNNQNRNHQQGYNGGRGGGR</sequence>
<gene>
    <name evidence="3" type="ORF">QBC40DRAFT_222834</name>
</gene>